<dbReference type="OrthoDB" id="5395343at2759"/>
<dbReference type="InParanoid" id="A0A1V8S8E4"/>
<comment type="caution">
    <text evidence="2">The sequence shown here is derived from an EMBL/GenBank/DDBJ whole genome shotgun (WGS) entry which is preliminary data.</text>
</comment>
<evidence type="ECO:0000313" key="2">
    <source>
        <dbReference type="EMBL" id="OQN95445.1"/>
    </source>
</evidence>
<feature type="compositionally biased region" description="Polar residues" evidence="1">
    <location>
        <begin position="1"/>
        <end position="11"/>
    </location>
</feature>
<feature type="region of interest" description="Disordered" evidence="1">
    <location>
        <begin position="199"/>
        <end position="237"/>
    </location>
</feature>
<dbReference type="EMBL" id="NAJO01000095">
    <property type="protein sequence ID" value="OQN95445.1"/>
    <property type="molecule type" value="Genomic_DNA"/>
</dbReference>
<reference evidence="3" key="1">
    <citation type="submission" date="2017-03" db="EMBL/GenBank/DDBJ databases">
        <title>Genomes of endolithic fungi from Antarctica.</title>
        <authorList>
            <person name="Coleine C."/>
            <person name="Masonjones S."/>
            <person name="Stajich J.E."/>
        </authorList>
    </citation>
    <scope>NUCLEOTIDE SEQUENCE [LARGE SCALE GENOMIC DNA]</scope>
    <source>
        <strain evidence="3">CCFEE 5527</strain>
    </source>
</reference>
<organism evidence="2 3">
    <name type="scientific">Cryoendolithus antarcticus</name>
    <dbReference type="NCBI Taxonomy" id="1507870"/>
    <lineage>
        <taxon>Eukaryota</taxon>
        <taxon>Fungi</taxon>
        <taxon>Dikarya</taxon>
        <taxon>Ascomycota</taxon>
        <taxon>Pezizomycotina</taxon>
        <taxon>Dothideomycetes</taxon>
        <taxon>Dothideomycetidae</taxon>
        <taxon>Cladosporiales</taxon>
        <taxon>Cladosporiaceae</taxon>
        <taxon>Cryoendolithus</taxon>
    </lineage>
</organism>
<feature type="compositionally biased region" description="Polar residues" evidence="1">
    <location>
        <begin position="205"/>
        <end position="217"/>
    </location>
</feature>
<dbReference type="STRING" id="1507870.A0A1V8S8E4"/>
<proteinExistence type="predicted"/>
<accession>A0A1V8S8E4</accession>
<dbReference type="AlphaFoldDB" id="A0A1V8S8E4"/>
<evidence type="ECO:0000256" key="1">
    <source>
        <dbReference type="SAM" id="MobiDB-lite"/>
    </source>
</evidence>
<gene>
    <name evidence="2" type="ORF">B0A48_18553</name>
</gene>
<sequence>MSITQVSPTQNSKRKRDQDNSTALNATPFGIRPPPSDPFAAARVFTPICVLKSAFLPLAYLDLTNSGNRCFAAYITILKAYHDSGERGMLRVVRQQDHGRLHVIERAGKCVYALCRVGSWVEEANLEELAQVFLDTPERPAKRCATSSNLGTPWWKIAATDAVVGGMDVAAAVPRHLSLDLREHDATSLSVANDRILNAERPSAQEATQSTSNQQSTERFEHAAPSSAIDALEELAR</sequence>
<protein>
    <submittedName>
        <fullName evidence="2">Uncharacterized protein</fullName>
    </submittedName>
</protein>
<name>A0A1V8S8E4_9PEZI</name>
<keyword evidence="3" id="KW-1185">Reference proteome</keyword>
<feature type="region of interest" description="Disordered" evidence="1">
    <location>
        <begin position="1"/>
        <end position="31"/>
    </location>
</feature>
<dbReference type="Proteomes" id="UP000192596">
    <property type="component" value="Unassembled WGS sequence"/>
</dbReference>
<evidence type="ECO:0000313" key="3">
    <source>
        <dbReference type="Proteomes" id="UP000192596"/>
    </source>
</evidence>